<proteinExistence type="predicted"/>
<reference evidence="2 3" key="1">
    <citation type="submission" date="2014-02" db="EMBL/GenBank/DDBJ databases">
        <title>The genome sequence of Colletotrichum nymphaeae SA-01.</title>
        <authorList>
            <person name="Baroncelli R."/>
            <person name="Thon M.R."/>
        </authorList>
    </citation>
    <scope>NUCLEOTIDE SEQUENCE [LARGE SCALE GENOMIC DNA]</scope>
    <source>
        <strain evidence="2 3">SA-01</strain>
    </source>
</reference>
<evidence type="ECO:0000313" key="3">
    <source>
        <dbReference type="Proteomes" id="UP000070054"/>
    </source>
</evidence>
<feature type="region of interest" description="Disordered" evidence="1">
    <location>
        <begin position="97"/>
        <end position="125"/>
    </location>
</feature>
<accession>A0A135UN30</accession>
<dbReference type="AlphaFoldDB" id="A0A135UN30"/>
<evidence type="ECO:0000313" key="2">
    <source>
        <dbReference type="EMBL" id="KXH61800.1"/>
    </source>
</evidence>
<gene>
    <name evidence="2" type="ORF">CNYM01_13843</name>
</gene>
<dbReference type="Proteomes" id="UP000070054">
    <property type="component" value="Unassembled WGS sequence"/>
</dbReference>
<protein>
    <submittedName>
        <fullName evidence="2">Uncharacterized protein</fullName>
    </submittedName>
</protein>
<evidence type="ECO:0000256" key="1">
    <source>
        <dbReference type="SAM" id="MobiDB-lite"/>
    </source>
</evidence>
<sequence>MVEMRFACVLAQGGAGPSSTVAYLFETSPFQAAGCWHAGWRARQDEALALPLQPIDELSACHRCLSSVSALQIPPYATIRTHADISDNPRLLAQPLPASVARQSGDSEASRLQSHESQRKNACSGTVPSRQHAVAWCSLKSALPYSRTGCAMYASRSAAATSLPIPGSSARTTGA</sequence>
<name>A0A135UN30_9PEZI</name>
<comment type="caution">
    <text evidence="2">The sequence shown here is derived from an EMBL/GenBank/DDBJ whole genome shotgun (WGS) entry which is preliminary data.</text>
</comment>
<dbReference type="EMBL" id="JEMN01000364">
    <property type="protein sequence ID" value="KXH61800.1"/>
    <property type="molecule type" value="Genomic_DNA"/>
</dbReference>
<feature type="compositionally biased region" description="Polar residues" evidence="1">
    <location>
        <begin position="101"/>
        <end position="112"/>
    </location>
</feature>
<organism evidence="2 3">
    <name type="scientific">Colletotrichum nymphaeae SA-01</name>
    <dbReference type="NCBI Taxonomy" id="1460502"/>
    <lineage>
        <taxon>Eukaryota</taxon>
        <taxon>Fungi</taxon>
        <taxon>Dikarya</taxon>
        <taxon>Ascomycota</taxon>
        <taxon>Pezizomycotina</taxon>
        <taxon>Sordariomycetes</taxon>
        <taxon>Hypocreomycetidae</taxon>
        <taxon>Glomerellales</taxon>
        <taxon>Glomerellaceae</taxon>
        <taxon>Colletotrichum</taxon>
        <taxon>Colletotrichum acutatum species complex</taxon>
    </lineage>
</organism>
<keyword evidence="3" id="KW-1185">Reference proteome</keyword>